<accession>A0AAJ0AB92</accession>
<dbReference type="RefSeq" id="XP_060423181.1">
    <property type="nucleotide sequence ID" value="XM_060567275.1"/>
</dbReference>
<name>A0AAJ0AB92_9PEZI</name>
<reference evidence="1" key="1">
    <citation type="submission" date="2021-06" db="EMBL/GenBank/DDBJ databases">
        <title>Comparative genomics, transcriptomics and evolutionary studies reveal genomic signatures of adaptation to plant cell wall in hemibiotrophic fungi.</title>
        <authorList>
            <consortium name="DOE Joint Genome Institute"/>
            <person name="Baroncelli R."/>
            <person name="Diaz J.F."/>
            <person name="Benocci T."/>
            <person name="Peng M."/>
            <person name="Battaglia E."/>
            <person name="Haridas S."/>
            <person name="Andreopoulos W."/>
            <person name="Labutti K."/>
            <person name="Pangilinan J."/>
            <person name="Floch G.L."/>
            <person name="Makela M.R."/>
            <person name="Henrissat B."/>
            <person name="Grigoriev I.V."/>
            <person name="Crouch J.A."/>
            <person name="De Vries R.P."/>
            <person name="Sukno S.A."/>
            <person name="Thon M.R."/>
        </authorList>
    </citation>
    <scope>NUCLEOTIDE SEQUENCE</scope>
    <source>
        <strain evidence="1">CBS 193.32</strain>
    </source>
</reference>
<gene>
    <name evidence="1" type="ORF">BDP55DRAFT_398755</name>
</gene>
<comment type="caution">
    <text evidence="1">The sequence shown here is derived from an EMBL/GenBank/DDBJ whole genome shotgun (WGS) entry which is preliminary data.</text>
</comment>
<dbReference type="GeneID" id="85451801"/>
<proteinExistence type="predicted"/>
<keyword evidence="2" id="KW-1185">Reference proteome</keyword>
<organism evidence="1 2">
    <name type="scientific">Colletotrichum godetiae</name>
    <dbReference type="NCBI Taxonomy" id="1209918"/>
    <lineage>
        <taxon>Eukaryota</taxon>
        <taxon>Fungi</taxon>
        <taxon>Dikarya</taxon>
        <taxon>Ascomycota</taxon>
        <taxon>Pezizomycotina</taxon>
        <taxon>Sordariomycetes</taxon>
        <taxon>Hypocreomycetidae</taxon>
        <taxon>Glomerellales</taxon>
        <taxon>Glomerellaceae</taxon>
        <taxon>Colletotrichum</taxon>
        <taxon>Colletotrichum acutatum species complex</taxon>
    </lineage>
</organism>
<dbReference type="EMBL" id="JAHMHR010000074">
    <property type="protein sequence ID" value="KAK1658417.1"/>
    <property type="molecule type" value="Genomic_DNA"/>
</dbReference>
<sequence>MPIRRTGGETTILLFSSWPPVWSRAACHGEVPATLSKRWNIWVLAGEARRGEPGAISCSFRANLASTFQAIITDITLGLGGVPLIIQVGTPSIQCLKLKLKLKPLLVTDTRVATSRCTVSKSSTATHAYGPTPHFSSSR</sequence>
<evidence type="ECO:0000313" key="1">
    <source>
        <dbReference type="EMBL" id="KAK1658417.1"/>
    </source>
</evidence>
<dbReference type="AlphaFoldDB" id="A0AAJ0AB92"/>
<protein>
    <submittedName>
        <fullName evidence="1">Uncharacterized protein</fullName>
    </submittedName>
</protein>
<dbReference type="Proteomes" id="UP001224890">
    <property type="component" value="Unassembled WGS sequence"/>
</dbReference>
<evidence type="ECO:0000313" key="2">
    <source>
        <dbReference type="Proteomes" id="UP001224890"/>
    </source>
</evidence>